<evidence type="ECO:0000313" key="1">
    <source>
        <dbReference type="EMBL" id="MFD2592194.1"/>
    </source>
</evidence>
<proteinExistence type="predicted"/>
<comment type="caution">
    <text evidence="1">The sequence shown here is derived from an EMBL/GenBank/DDBJ whole genome shotgun (WGS) entry which is preliminary data.</text>
</comment>
<gene>
    <name evidence="1" type="ORF">ACFSTE_15255</name>
</gene>
<evidence type="ECO:0000313" key="2">
    <source>
        <dbReference type="Proteomes" id="UP001597459"/>
    </source>
</evidence>
<dbReference type="EMBL" id="JBHULX010000030">
    <property type="protein sequence ID" value="MFD2592194.1"/>
    <property type="molecule type" value="Genomic_DNA"/>
</dbReference>
<dbReference type="Proteomes" id="UP001597459">
    <property type="component" value="Unassembled WGS sequence"/>
</dbReference>
<keyword evidence="2" id="KW-1185">Reference proteome</keyword>
<sequence>MNYFTRGLSIRFSIKPNNTNNRIIKGEIIIRHCERQNIHKYRGPGYPGKENGQLCEHPKGSKKFYKWNAFLCRWEDVYKDIPRTSQEPDWYDKLTNNAAF</sequence>
<feature type="non-terminal residue" evidence="1">
    <location>
        <position position="100"/>
    </location>
</feature>
<dbReference type="RefSeq" id="WP_378298237.1">
    <property type="nucleotide sequence ID" value="NZ_JBHULX010000030.1"/>
</dbReference>
<protein>
    <submittedName>
        <fullName evidence="1">Uncharacterized protein</fullName>
    </submittedName>
</protein>
<accession>A0ABW5ND99</accession>
<reference evidence="2" key="1">
    <citation type="journal article" date="2019" name="Int. J. Syst. Evol. Microbiol.">
        <title>The Global Catalogue of Microorganisms (GCM) 10K type strain sequencing project: providing services to taxonomists for standard genome sequencing and annotation.</title>
        <authorList>
            <consortium name="The Broad Institute Genomics Platform"/>
            <consortium name="The Broad Institute Genome Sequencing Center for Infectious Disease"/>
            <person name="Wu L."/>
            <person name="Ma J."/>
        </authorList>
    </citation>
    <scope>NUCLEOTIDE SEQUENCE [LARGE SCALE GENOMIC DNA]</scope>
    <source>
        <strain evidence="2">KCTC 42423</strain>
    </source>
</reference>
<organism evidence="1 2">
    <name type="scientific">Aquimarina hainanensis</name>
    <dbReference type="NCBI Taxonomy" id="1578017"/>
    <lineage>
        <taxon>Bacteria</taxon>
        <taxon>Pseudomonadati</taxon>
        <taxon>Bacteroidota</taxon>
        <taxon>Flavobacteriia</taxon>
        <taxon>Flavobacteriales</taxon>
        <taxon>Flavobacteriaceae</taxon>
        <taxon>Aquimarina</taxon>
    </lineage>
</organism>
<name>A0ABW5ND99_9FLAO</name>